<evidence type="ECO:0000256" key="3">
    <source>
        <dbReference type="ARBA" id="ARBA00016891"/>
    </source>
</evidence>
<name>A0A6J6IFT5_9ZZZZ</name>
<comment type="pathway">
    <text evidence="1">Amino-acid biosynthesis; L-tyrosine biosynthesis; (4-hydroxyphenyl)pyruvate from prephenate (NAD(+) route): step 1/1.</text>
</comment>
<feature type="domain" description="ACT" evidence="10">
    <location>
        <begin position="293"/>
        <end position="360"/>
    </location>
</feature>
<keyword evidence="7" id="KW-0057">Aromatic amino acid biosynthesis</keyword>
<evidence type="ECO:0000256" key="7">
    <source>
        <dbReference type="ARBA" id="ARBA00023141"/>
    </source>
</evidence>
<evidence type="ECO:0000256" key="1">
    <source>
        <dbReference type="ARBA" id="ARBA00005067"/>
    </source>
</evidence>
<dbReference type="NCBIfam" id="NF005112">
    <property type="entry name" value="PRK06545.2-4"/>
    <property type="match status" value="1"/>
</dbReference>
<dbReference type="GO" id="GO:0070403">
    <property type="term" value="F:NAD+ binding"/>
    <property type="evidence" value="ECO:0007669"/>
    <property type="project" value="InterPro"/>
</dbReference>
<gene>
    <name evidence="11" type="ORF">UFOPK1939_00739</name>
</gene>
<dbReference type="PROSITE" id="PS51671">
    <property type="entry name" value="ACT"/>
    <property type="match status" value="1"/>
</dbReference>
<dbReference type="SUPFAM" id="SSF48179">
    <property type="entry name" value="6-phosphogluconate dehydrogenase C-terminal domain-like"/>
    <property type="match status" value="1"/>
</dbReference>
<evidence type="ECO:0000256" key="6">
    <source>
        <dbReference type="ARBA" id="ARBA00023027"/>
    </source>
</evidence>
<protein>
    <recommendedName>
        <fullName evidence="3">Prephenate dehydrogenase</fullName>
        <ecNumber evidence="2">1.3.1.12</ecNumber>
    </recommendedName>
</protein>
<dbReference type="PANTHER" id="PTHR21363">
    <property type="entry name" value="PREPHENATE DEHYDROGENASE"/>
    <property type="match status" value="1"/>
</dbReference>
<dbReference type="NCBIfam" id="NF005111">
    <property type="entry name" value="PRK06545.2-3"/>
    <property type="match status" value="1"/>
</dbReference>
<dbReference type="EC" id="1.3.1.12" evidence="2"/>
<dbReference type="InterPro" id="IPR003099">
    <property type="entry name" value="Prephen_DH"/>
</dbReference>
<dbReference type="InterPro" id="IPR002912">
    <property type="entry name" value="ACT_dom"/>
</dbReference>
<dbReference type="Pfam" id="PF20463">
    <property type="entry name" value="PDH_C"/>
    <property type="match status" value="1"/>
</dbReference>
<evidence type="ECO:0000259" key="9">
    <source>
        <dbReference type="PROSITE" id="PS51176"/>
    </source>
</evidence>
<keyword evidence="6" id="KW-0520">NAD</keyword>
<dbReference type="InterPro" id="IPR008927">
    <property type="entry name" value="6-PGluconate_DH-like_C_sf"/>
</dbReference>
<dbReference type="Gene3D" id="1.10.3660.10">
    <property type="entry name" value="6-phosphogluconate dehydrogenase C-terminal like domain"/>
    <property type="match status" value="1"/>
</dbReference>
<evidence type="ECO:0000313" key="11">
    <source>
        <dbReference type="EMBL" id="CAB4623344.1"/>
    </source>
</evidence>
<proteinExistence type="predicted"/>
<evidence type="ECO:0000256" key="2">
    <source>
        <dbReference type="ARBA" id="ARBA00012068"/>
    </source>
</evidence>
<evidence type="ECO:0000256" key="5">
    <source>
        <dbReference type="ARBA" id="ARBA00023002"/>
    </source>
</evidence>
<accession>A0A6J6IFT5</accession>
<feature type="domain" description="Prephenate/arogenate dehydrogenase" evidence="9">
    <location>
        <begin position="7"/>
        <end position="287"/>
    </location>
</feature>
<dbReference type="InterPro" id="IPR050812">
    <property type="entry name" value="Preph/Arog_dehydrog"/>
</dbReference>
<dbReference type="PANTHER" id="PTHR21363:SF0">
    <property type="entry name" value="PREPHENATE DEHYDROGENASE [NADP(+)]"/>
    <property type="match status" value="1"/>
</dbReference>
<organism evidence="11">
    <name type="scientific">freshwater metagenome</name>
    <dbReference type="NCBI Taxonomy" id="449393"/>
    <lineage>
        <taxon>unclassified sequences</taxon>
        <taxon>metagenomes</taxon>
        <taxon>ecological metagenomes</taxon>
    </lineage>
</organism>
<dbReference type="InterPro" id="IPR046825">
    <property type="entry name" value="PDH_C"/>
</dbReference>
<dbReference type="EMBL" id="CAEZVF010000101">
    <property type="protein sequence ID" value="CAB4623344.1"/>
    <property type="molecule type" value="Genomic_DNA"/>
</dbReference>
<reference evidence="11" key="1">
    <citation type="submission" date="2020-05" db="EMBL/GenBank/DDBJ databases">
        <authorList>
            <person name="Chiriac C."/>
            <person name="Salcher M."/>
            <person name="Ghai R."/>
            <person name="Kavagutti S V."/>
        </authorList>
    </citation>
    <scope>NUCLEOTIDE SEQUENCE</scope>
</reference>
<dbReference type="UniPathway" id="UPA00122">
    <property type="reaction ID" value="UER00961"/>
</dbReference>
<dbReference type="Gene3D" id="3.40.50.720">
    <property type="entry name" value="NAD(P)-binding Rossmann-like Domain"/>
    <property type="match status" value="1"/>
</dbReference>
<comment type="catalytic activity">
    <reaction evidence="8">
        <text>prephenate + NAD(+) = 3-(4-hydroxyphenyl)pyruvate + CO2 + NADH</text>
        <dbReference type="Rhea" id="RHEA:13869"/>
        <dbReference type="ChEBI" id="CHEBI:16526"/>
        <dbReference type="ChEBI" id="CHEBI:29934"/>
        <dbReference type="ChEBI" id="CHEBI:36242"/>
        <dbReference type="ChEBI" id="CHEBI:57540"/>
        <dbReference type="ChEBI" id="CHEBI:57945"/>
        <dbReference type="EC" id="1.3.1.12"/>
    </reaction>
</comment>
<dbReference type="GO" id="GO:0004665">
    <property type="term" value="F:prephenate dehydrogenase (NADP+) activity"/>
    <property type="evidence" value="ECO:0007669"/>
    <property type="project" value="InterPro"/>
</dbReference>
<sequence>MSSSTGRPLTVLIQGTGLIGTSVGLALSSAGWTVHLRDPNADALGQAHSLGAGSKDAVNADDVDLVVVAAPPAVTAEVVTASLNEFSRAIVTDVASLKENILRQVHAHPESARFIGGHPLAGRELSGPTGARSDLFEGRPWVITPSADQHAAQEVVERLISTVRADKIVMSAKKHDESVAATSHLPQIMASATAARLIALDSEALSLSGQGLRDVTRIAGSDPDLWGQIIEGNAQALDALLGEVIDDLTQLRADLHDPSANTSAVATDLVRKGQSGQARIPGKHGSSAQRYVSVSVVIPDEPGRLAALFDAVGLLGVNIEDVSLEHSPGQPVGLATVFVIPASVDTLAQGLEDSGWVVYR</sequence>
<dbReference type="InterPro" id="IPR036291">
    <property type="entry name" value="NAD(P)-bd_dom_sf"/>
</dbReference>
<keyword evidence="7" id="KW-0028">Amino-acid biosynthesis</keyword>
<keyword evidence="4" id="KW-0827">Tyrosine biosynthesis</keyword>
<dbReference type="SUPFAM" id="SSF55021">
    <property type="entry name" value="ACT-like"/>
    <property type="match status" value="1"/>
</dbReference>
<evidence type="ECO:0000256" key="4">
    <source>
        <dbReference type="ARBA" id="ARBA00022498"/>
    </source>
</evidence>
<keyword evidence="5" id="KW-0560">Oxidoreductase</keyword>
<dbReference type="AlphaFoldDB" id="A0A6J6IFT5"/>
<dbReference type="InterPro" id="IPR045865">
    <property type="entry name" value="ACT-like_dom_sf"/>
</dbReference>
<dbReference type="GO" id="GO:0006571">
    <property type="term" value="P:tyrosine biosynthetic process"/>
    <property type="evidence" value="ECO:0007669"/>
    <property type="project" value="UniProtKB-UniPathway"/>
</dbReference>
<dbReference type="Pfam" id="PF02153">
    <property type="entry name" value="PDH_N"/>
    <property type="match status" value="1"/>
</dbReference>
<dbReference type="InterPro" id="IPR046826">
    <property type="entry name" value="PDH_N"/>
</dbReference>
<dbReference type="Gene3D" id="3.30.70.260">
    <property type="match status" value="1"/>
</dbReference>
<dbReference type="GO" id="GO:0008977">
    <property type="term" value="F:prephenate dehydrogenase (NAD+) activity"/>
    <property type="evidence" value="ECO:0007669"/>
    <property type="project" value="UniProtKB-EC"/>
</dbReference>
<dbReference type="PROSITE" id="PS51176">
    <property type="entry name" value="PDH_ADH"/>
    <property type="match status" value="1"/>
</dbReference>
<evidence type="ECO:0000259" key="10">
    <source>
        <dbReference type="PROSITE" id="PS51671"/>
    </source>
</evidence>
<dbReference type="SUPFAM" id="SSF51735">
    <property type="entry name" value="NAD(P)-binding Rossmann-fold domains"/>
    <property type="match status" value="1"/>
</dbReference>
<evidence type="ECO:0000256" key="8">
    <source>
        <dbReference type="ARBA" id="ARBA00049260"/>
    </source>
</evidence>